<evidence type="ECO:0000313" key="5">
    <source>
        <dbReference type="Proteomes" id="UP001071230"/>
    </source>
</evidence>
<dbReference type="GO" id="GO:0004049">
    <property type="term" value="F:anthranilate synthase activity"/>
    <property type="evidence" value="ECO:0007669"/>
    <property type="project" value="UniProtKB-EC"/>
</dbReference>
<sequence>MRFWCNETGTHLSAGFLFFFESRRMMPGEKAEVRRKVLLASQELEQLSTKVFAASQEWGSISAKFRPEAGILQLARLGERLGMPCRFVLEGQEREHERSYLGFGQGWPVTGKYRPGHDPLEELREFLRAWRRNCQPCGGGTCAPALESGLIGYFDYEWGLVWQKPRSTAAAPSYFFRACPVNIIWLPKEDRLVLEVFAQTRAGAEDLLAGWGRAITDFLGSAGIDQDETNSGPDLKIPGRGVSGSREGGCSSEAREIPSPEGSKQPVGVQFAEEPAPPERGEPILPAEGSLAGGPRGAALERQPVRPAEAGGPVPGPPREEKPPEPWRSNMDRVSYLEKVRRIQEFIRAGDIFQGVFSQRFSRRAKASPWRIYERLRLLNPSPYMFYLEGEKETLVGSSPELLVSTLGKRVITRPIAGTRPRGPSEAVDKAREKELRLDAKENAEHAMLVDLGRNDIGRVAGCGSVKVSQYAKVERFSHVMHLVSTVEGELRRGEDGLSALKAVFPAGTLSGAPKVRAMEILQELEPERRGAYGGALGIARWNGDVDFCITIRTLQVRGDTVNVQAGGGIVYDSQPEREYAETLQKAMALMKAVDEVVDGDR</sequence>
<dbReference type="PANTHER" id="PTHR11236:SF9">
    <property type="entry name" value="ANTHRANILATE SYNTHASE COMPONENT 1"/>
    <property type="match status" value="1"/>
</dbReference>
<dbReference type="EC" id="4.1.3.27" evidence="3 4"/>
<name>A0A8S0XC57_9FIRM</name>
<organism evidence="3">
    <name type="scientific">Acididesulfobacillus acetoxydans</name>
    <dbReference type="NCBI Taxonomy" id="1561005"/>
    <lineage>
        <taxon>Bacteria</taxon>
        <taxon>Bacillati</taxon>
        <taxon>Bacillota</taxon>
        <taxon>Clostridia</taxon>
        <taxon>Eubacteriales</taxon>
        <taxon>Peptococcaceae</taxon>
        <taxon>Acididesulfobacillus</taxon>
    </lineage>
</organism>
<dbReference type="InterPro" id="IPR019999">
    <property type="entry name" value="Anth_synth_I-like"/>
</dbReference>
<evidence type="ECO:0000256" key="1">
    <source>
        <dbReference type="SAM" id="MobiDB-lite"/>
    </source>
</evidence>
<dbReference type="Proteomes" id="UP000836597">
    <property type="component" value="Chromosome"/>
</dbReference>
<feature type="region of interest" description="Disordered" evidence="1">
    <location>
        <begin position="223"/>
        <end position="329"/>
    </location>
</feature>
<gene>
    <name evidence="4" type="ORF">DEACI_2586</name>
    <name evidence="3" type="ORF">DEACI_2718</name>
</gene>
<evidence type="ECO:0000313" key="4">
    <source>
        <dbReference type="EMBL" id="CEJ08111.1"/>
    </source>
</evidence>
<dbReference type="InterPro" id="IPR015890">
    <property type="entry name" value="Chorismate_C"/>
</dbReference>
<dbReference type="Proteomes" id="UP001071230">
    <property type="component" value="Unassembled WGS sequence"/>
</dbReference>
<dbReference type="InterPro" id="IPR005801">
    <property type="entry name" value="ADC_synthase"/>
</dbReference>
<reference evidence="4" key="1">
    <citation type="submission" date="2014-11" db="EMBL/GenBank/DDBJ databases">
        <authorList>
            <person name="Hornung B.V."/>
        </authorList>
    </citation>
    <scope>NUCLEOTIDE SEQUENCE</scope>
    <source>
        <strain evidence="4">INE</strain>
    </source>
</reference>
<keyword evidence="3" id="KW-0456">Lyase</keyword>
<feature type="domain" description="Chorismate-utilising enzyme C-terminal" evidence="2">
    <location>
        <begin position="335"/>
        <end position="586"/>
    </location>
</feature>
<dbReference type="PRINTS" id="PR00095">
    <property type="entry name" value="ANTSNTHASEI"/>
</dbReference>
<dbReference type="EMBL" id="CDGJ01000078">
    <property type="protein sequence ID" value="CEJ08111.1"/>
    <property type="molecule type" value="Genomic_DNA"/>
</dbReference>
<dbReference type="AlphaFoldDB" id="A0A8S0XC57"/>
<protein>
    <submittedName>
        <fullName evidence="3 4">Anthranilate synthase</fullName>
        <ecNumber evidence="3 4">4.1.3.27</ecNumber>
    </submittedName>
</protein>
<dbReference type="PANTHER" id="PTHR11236">
    <property type="entry name" value="AMINOBENZOATE/ANTHRANILATE SYNTHASE"/>
    <property type="match status" value="1"/>
</dbReference>
<accession>A0A8S0XC57</accession>
<evidence type="ECO:0000259" key="2">
    <source>
        <dbReference type="Pfam" id="PF00425"/>
    </source>
</evidence>
<dbReference type="Gene3D" id="3.60.120.10">
    <property type="entry name" value="Anthranilate synthase"/>
    <property type="match status" value="1"/>
</dbReference>
<proteinExistence type="predicted"/>
<dbReference type="KEGG" id="aacx:DEACI_2718"/>
<dbReference type="GO" id="GO:0000162">
    <property type="term" value="P:L-tryptophan biosynthetic process"/>
    <property type="evidence" value="ECO:0007669"/>
    <property type="project" value="TreeGrafter"/>
</dbReference>
<dbReference type="EMBL" id="LR746496">
    <property type="protein sequence ID" value="CAA7602046.1"/>
    <property type="molecule type" value="Genomic_DNA"/>
</dbReference>
<dbReference type="SUPFAM" id="SSF56322">
    <property type="entry name" value="ADC synthase"/>
    <property type="match status" value="1"/>
</dbReference>
<evidence type="ECO:0000313" key="3">
    <source>
        <dbReference type="EMBL" id="CAA7602046.1"/>
    </source>
</evidence>
<keyword evidence="5" id="KW-1185">Reference proteome</keyword>
<dbReference type="Pfam" id="PF00425">
    <property type="entry name" value="Chorismate_bind"/>
    <property type="match status" value="1"/>
</dbReference>
<reference evidence="3" key="2">
    <citation type="submission" date="2020-01" db="EMBL/GenBank/DDBJ databases">
        <authorList>
            <person name="Hornung B."/>
        </authorList>
    </citation>
    <scope>NUCLEOTIDE SEQUENCE</scope>
    <source>
        <strain evidence="3">PacBioINE</strain>
    </source>
</reference>